<dbReference type="SUPFAM" id="SSF52833">
    <property type="entry name" value="Thioredoxin-like"/>
    <property type="match status" value="1"/>
</dbReference>
<dbReference type="InterPro" id="IPR004045">
    <property type="entry name" value="Glutathione_S-Trfase_N"/>
</dbReference>
<gene>
    <name evidence="2" type="ORF">E2L00_13855</name>
</gene>
<dbReference type="InterPro" id="IPR036249">
    <property type="entry name" value="Thioredoxin-like_sf"/>
</dbReference>
<reference evidence="2 3" key="1">
    <citation type="journal article" date="2020" name="Microorganisms">
        <title>Polyphasic Characterisation of Cedecea colo sp. nov., a New Enteric Bacterium Isolated from the Koala Hindgut.</title>
        <authorList>
            <person name="Boath J.M."/>
            <person name="Dakhal S."/>
            <person name="Van T.T.H."/>
            <person name="Moore R.J."/>
            <person name="Dekiwadia C."/>
            <person name="Macreadie I.G."/>
        </authorList>
    </citation>
    <scope>NUCLEOTIDE SEQUENCE [LARGE SCALE GENOMIC DNA]</scope>
    <source>
        <strain evidence="2 3">ZA</strain>
    </source>
</reference>
<dbReference type="Pfam" id="PF13417">
    <property type="entry name" value="GST_N_3"/>
    <property type="match status" value="1"/>
</dbReference>
<dbReference type="Gene3D" id="3.40.30.10">
    <property type="entry name" value="Glutaredoxin"/>
    <property type="match status" value="1"/>
</dbReference>
<dbReference type="EMBL" id="SOYS01000006">
    <property type="protein sequence ID" value="NIY48559.1"/>
    <property type="molecule type" value="Genomic_DNA"/>
</dbReference>
<evidence type="ECO:0000313" key="2">
    <source>
        <dbReference type="EMBL" id="NIY48559.1"/>
    </source>
</evidence>
<proteinExistence type="predicted"/>
<evidence type="ECO:0000259" key="1">
    <source>
        <dbReference type="Pfam" id="PF13417"/>
    </source>
</evidence>
<name>A0ABX0VND7_9ENTR</name>
<evidence type="ECO:0000313" key="3">
    <source>
        <dbReference type="Proteomes" id="UP000697927"/>
    </source>
</evidence>
<comment type="caution">
    <text evidence="2">The sequence shown here is derived from an EMBL/GenBank/DDBJ whole genome shotgun (WGS) entry which is preliminary data.</text>
</comment>
<protein>
    <submittedName>
        <fullName evidence="2">Glutathione S-transferase family protein</fullName>
    </submittedName>
</protein>
<accession>A0ABX0VND7</accession>
<keyword evidence="3" id="KW-1185">Reference proteome</keyword>
<organism evidence="2 3">
    <name type="scientific">Cedecea colo</name>
    <dbReference type="NCBI Taxonomy" id="2552946"/>
    <lineage>
        <taxon>Bacteria</taxon>
        <taxon>Pseudomonadati</taxon>
        <taxon>Pseudomonadota</taxon>
        <taxon>Gammaproteobacteria</taxon>
        <taxon>Enterobacterales</taxon>
        <taxon>Enterobacteriaceae</taxon>
        <taxon>Cedecea</taxon>
    </lineage>
</organism>
<sequence>MRRQSLHQRDGHYLHPGGEVRSELLAGDRRIVNGGGINTLFGARGSPYVRILAAALTAMGADYETSELKPWDNPDYAYSLSSLGKIPICEDGDTLIDTIHIVGRFNERYGLRELSPRLSE</sequence>
<feature type="domain" description="GST N-terminal" evidence="1">
    <location>
        <begin position="40"/>
        <end position="111"/>
    </location>
</feature>
<dbReference type="Proteomes" id="UP000697927">
    <property type="component" value="Unassembled WGS sequence"/>
</dbReference>